<sequence>MHILVGLENNVENRSLAWALEHPGCFAYGTESSEAVMNMALAFLEYKRWIASHTAQSWLDDVHDVDVRLVDVWEVYEIDENFDVKPDGRYSVNAWFRYDWKPLTRLEVRRGLDILSFSRADLLKLVEGLSDTILDRPYPGERWSIRGVLGHVAKAEWWYLDRLGLAGISRRELPEDVFEQLDAVRRRLVETLPTLEGEVKVVGKDGEFWSPRKLLRRAAWHERDHIAHIQKLLSGTRELG</sequence>
<proteinExistence type="predicted"/>
<dbReference type="SUPFAM" id="SSF109854">
    <property type="entry name" value="DinB/YfiT-like putative metalloenzymes"/>
    <property type="match status" value="1"/>
</dbReference>
<dbReference type="Proteomes" id="UP000050514">
    <property type="component" value="Unassembled WGS sequence"/>
</dbReference>
<evidence type="ECO:0000313" key="3">
    <source>
        <dbReference type="Proteomes" id="UP000050514"/>
    </source>
</evidence>
<dbReference type="AlphaFoldDB" id="A0A0N8GNH3"/>
<dbReference type="InterPro" id="IPR024775">
    <property type="entry name" value="DinB-like"/>
</dbReference>
<comment type="caution">
    <text evidence="2">The sequence shown here is derived from an EMBL/GenBank/DDBJ whole genome shotgun (WGS) entry which is preliminary data.</text>
</comment>
<feature type="domain" description="DinB-like" evidence="1">
    <location>
        <begin position="115"/>
        <end position="229"/>
    </location>
</feature>
<reference evidence="2 3" key="1">
    <citation type="submission" date="2015-07" db="EMBL/GenBank/DDBJ databases">
        <title>Draft genome of Bellilinea caldifistulae DSM 17877.</title>
        <authorList>
            <person name="Hemp J."/>
            <person name="Ward L.M."/>
            <person name="Pace L.A."/>
            <person name="Fischer W.W."/>
        </authorList>
    </citation>
    <scope>NUCLEOTIDE SEQUENCE [LARGE SCALE GENOMIC DNA]</scope>
    <source>
        <strain evidence="2 3">GOMI-1</strain>
    </source>
</reference>
<keyword evidence="3" id="KW-1185">Reference proteome</keyword>
<dbReference type="EMBL" id="LGHJ01000006">
    <property type="protein sequence ID" value="KPL78098.1"/>
    <property type="molecule type" value="Genomic_DNA"/>
</dbReference>
<gene>
    <name evidence="2" type="ORF">AC812_01320</name>
</gene>
<accession>A0A0N8GNH3</accession>
<dbReference type="OrthoDB" id="158368at2"/>
<evidence type="ECO:0000313" key="2">
    <source>
        <dbReference type="EMBL" id="KPL78098.1"/>
    </source>
</evidence>
<dbReference type="Gene3D" id="1.20.120.450">
    <property type="entry name" value="dinb family like domain"/>
    <property type="match status" value="2"/>
</dbReference>
<evidence type="ECO:0000259" key="1">
    <source>
        <dbReference type="Pfam" id="PF12867"/>
    </source>
</evidence>
<dbReference type="Pfam" id="PF12867">
    <property type="entry name" value="DinB_2"/>
    <property type="match status" value="1"/>
</dbReference>
<name>A0A0N8GNH3_9CHLR</name>
<dbReference type="RefSeq" id="WP_061913051.1">
    <property type="nucleotide sequence ID" value="NZ_DF967971.1"/>
</dbReference>
<organism evidence="2 3">
    <name type="scientific">Bellilinea caldifistulae</name>
    <dbReference type="NCBI Taxonomy" id="360411"/>
    <lineage>
        <taxon>Bacteria</taxon>
        <taxon>Bacillati</taxon>
        <taxon>Chloroflexota</taxon>
        <taxon>Anaerolineae</taxon>
        <taxon>Anaerolineales</taxon>
        <taxon>Anaerolineaceae</taxon>
        <taxon>Bellilinea</taxon>
    </lineage>
</organism>
<protein>
    <recommendedName>
        <fullName evidence="1">DinB-like domain-containing protein</fullName>
    </recommendedName>
</protein>
<dbReference type="InterPro" id="IPR034660">
    <property type="entry name" value="DinB/YfiT-like"/>
</dbReference>